<dbReference type="AlphaFoldDB" id="A0AAD9ITE5"/>
<feature type="region of interest" description="Disordered" evidence="1">
    <location>
        <begin position="1"/>
        <end position="39"/>
    </location>
</feature>
<evidence type="ECO:0000313" key="2">
    <source>
        <dbReference type="EMBL" id="KAK2139730.1"/>
    </source>
</evidence>
<comment type="caution">
    <text evidence="2">The sequence shown here is derived from an EMBL/GenBank/DDBJ whole genome shotgun (WGS) entry which is preliminary data.</text>
</comment>
<evidence type="ECO:0000313" key="3">
    <source>
        <dbReference type="Proteomes" id="UP001209878"/>
    </source>
</evidence>
<dbReference type="EMBL" id="JAODUO010006212">
    <property type="protein sequence ID" value="KAK2139730.1"/>
    <property type="molecule type" value="Genomic_DNA"/>
</dbReference>
<organism evidence="2 3">
    <name type="scientific">Ridgeia piscesae</name>
    <name type="common">Tubeworm</name>
    <dbReference type="NCBI Taxonomy" id="27915"/>
    <lineage>
        <taxon>Eukaryota</taxon>
        <taxon>Metazoa</taxon>
        <taxon>Spiralia</taxon>
        <taxon>Lophotrochozoa</taxon>
        <taxon>Annelida</taxon>
        <taxon>Polychaeta</taxon>
        <taxon>Sedentaria</taxon>
        <taxon>Canalipalpata</taxon>
        <taxon>Sabellida</taxon>
        <taxon>Siboglinidae</taxon>
        <taxon>Ridgeia</taxon>
    </lineage>
</organism>
<keyword evidence="3" id="KW-1185">Reference proteome</keyword>
<sequence length="39" mass="4330">MTQAQHIISTGNSTLRKQQAKATTQVPHSLQLFNSRGHI</sequence>
<name>A0AAD9ITE5_RIDPI</name>
<evidence type="ECO:0000256" key="1">
    <source>
        <dbReference type="SAM" id="MobiDB-lite"/>
    </source>
</evidence>
<accession>A0AAD9ITE5</accession>
<dbReference type="Proteomes" id="UP001209878">
    <property type="component" value="Unassembled WGS sequence"/>
</dbReference>
<protein>
    <submittedName>
        <fullName evidence="2">Uncharacterized protein</fullName>
    </submittedName>
</protein>
<proteinExistence type="predicted"/>
<gene>
    <name evidence="2" type="ORF">NP493_6207g00001</name>
</gene>
<reference evidence="2" key="1">
    <citation type="journal article" date="2023" name="Mol. Biol. Evol.">
        <title>Third-Generation Sequencing Reveals the Adaptive Role of the Epigenome in Three Deep-Sea Polychaetes.</title>
        <authorList>
            <person name="Perez M."/>
            <person name="Aroh O."/>
            <person name="Sun Y."/>
            <person name="Lan Y."/>
            <person name="Juniper S.K."/>
            <person name="Young C.R."/>
            <person name="Angers B."/>
            <person name="Qian P.Y."/>
        </authorList>
    </citation>
    <scope>NUCLEOTIDE SEQUENCE</scope>
    <source>
        <strain evidence="2">R07B-5</strain>
    </source>
</reference>